<evidence type="ECO:0000313" key="1">
    <source>
        <dbReference type="EMBL" id="TCT08088.1"/>
    </source>
</evidence>
<comment type="caution">
    <text evidence="1">The sequence shown here is derived from an EMBL/GenBank/DDBJ whole genome shotgun (WGS) entry which is preliminary data.</text>
</comment>
<keyword evidence="2" id="KW-1185">Reference proteome</keyword>
<name>A0A4V2UYN2_9HYPH</name>
<protein>
    <submittedName>
        <fullName evidence="1">Putative nucleotidyltransferase-like protein</fullName>
    </submittedName>
</protein>
<organism evidence="1 2">
    <name type="scientific">Aquabacter spiritensis</name>
    <dbReference type="NCBI Taxonomy" id="933073"/>
    <lineage>
        <taxon>Bacteria</taxon>
        <taxon>Pseudomonadati</taxon>
        <taxon>Pseudomonadota</taxon>
        <taxon>Alphaproteobacteria</taxon>
        <taxon>Hyphomicrobiales</taxon>
        <taxon>Xanthobacteraceae</taxon>
        <taxon>Aquabacter</taxon>
    </lineage>
</organism>
<dbReference type="OrthoDB" id="9773927at2"/>
<sequence length="399" mass="43589">MIPPFSREFALLAACCRWPAAQERVAAIRAAAEPPIDWPAFEHLVRRHRVTVLARDGLGRAGIAVPPDTEARLVHSAKVQAHRALAMAAETLRLQRRFDAAGLPVLVVKGVTLAVLAYGEIAMKQAWDIDLLTTPDCVAAALDLLRADGYRGAPDQAPRNARERDLMTALHMELELTHPASGITVELHWRLTANPLLLPGLGAASPFQTVAIGGGAVRTLADGPLFAYLCVHGARHGWSRLKWLADLNALLSRLGVDAASLRAEARTLGAGRTADIGLILSHDILGTPLPRDLIAALRADRAVGLLANSAVRCLLHDGAEPGRAFPVMARSMLSHFFLKEGAAYAFREMSLKWASPSDRRALPLPPRFSFLYHIIRIPSWCLRHGWRQVRRVLPSRRGR</sequence>
<dbReference type="AlphaFoldDB" id="A0A4V2UYN2"/>
<dbReference type="Pfam" id="PF14907">
    <property type="entry name" value="NTP_transf_5"/>
    <property type="match status" value="1"/>
</dbReference>
<gene>
    <name evidence="1" type="ORF">EDC64_101608</name>
</gene>
<evidence type="ECO:0000313" key="2">
    <source>
        <dbReference type="Proteomes" id="UP000294664"/>
    </source>
</evidence>
<dbReference type="RefSeq" id="WP_132029710.1">
    <property type="nucleotide sequence ID" value="NZ_SMAI01000001.1"/>
</dbReference>
<dbReference type="Proteomes" id="UP000294664">
    <property type="component" value="Unassembled WGS sequence"/>
</dbReference>
<dbReference type="EMBL" id="SMAI01000001">
    <property type="protein sequence ID" value="TCT08088.1"/>
    <property type="molecule type" value="Genomic_DNA"/>
</dbReference>
<dbReference type="InterPro" id="IPR039498">
    <property type="entry name" value="NTP_transf_5"/>
</dbReference>
<accession>A0A4V2UYN2</accession>
<dbReference type="GO" id="GO:0016740">
    <property type="term" value="F:transferase activity"/>
    <property type="evidence" value="ECO:0007669"/>
    <property type="project" value="UniProtKB-KW"/>
</dbReference>
<keyword evidence="1" id="KW-0808">Transferase</keyword>
<reference evidence="1 2" key="1">
    <citation type="submission" date="2019-03" db="EMBL/GenBank/DDBJ databases">
        <title>Genomic Encyclopedia of Type Strains, Phase IV (KMG-IV): sequencing the most valuable type-strain genomes for metagenomic binning, comparative biology and taxonomic classification.</title>
        <authorList>
            <person name="Goeker M."/>
        </authorList>
    </citation>
    <scope>NUCLEOTIDE SEQUENCE [LARGE SCALE GENOMIC DNA]</scope>
    <source>
        <strain evidence="1 2">DSM 9035</strain>
    </source>
</reference>
<proteinExistence type="predicted"/>